<dbReference type="Proteomes" id="UP000257109">
    <property type="component" value="Unassembled WGS sequence"/>
</dbReference>
<dbReference type="PANTHER" id="PTHR35046:SF9">
    <property type="entry name" value="RNA-DIRECTED DNA POLYMERASE"/>
    <property type="match status" value="1"/>
</dbReference>
<evidence type="ECO:0000313" key="2">
    <source>
        <dbReference type="Proteomes" id="UP000257109"/>
    </source>
</evidence>
<dbReference type="EMBL" id="QJKJ01000329">
    <property type="protein sequence ID" value="RDY13175.1"/>
    <property type="molecule type" value="Genomic_DNA"/>
</dbReference>
<proteinExistence type="predicted"/>
<comment type="caution">
    <text evidence="1">The sequence shown here is derived from an EMBL/GenBank/DDBJ whole genome shotgun (WGS) entry which is preliminary data.</text>
</comment>
<feature type="non-terminal residue" evidence="1">
    <location>
        <position position="1"/>
    </location>
</feature>
<protein>
    <submittedName>
        <fullName evidence="1">Uncharacterized protein</fullName>
    </submittedName>
</protein>
<evidence type="ECO:0000313" key="1">
    <source>
        <dbReference type="EMBL" id="RDY13175.1"/>
    </source>
</evidence>
<reference evidence="1" key="1">
    <citation type="submission" date="2018-05" db="EMBL/GenBank/DDBJ databases">
        <title>Draft genome of Mucuna pruriens seed.</title>
        <authorList>
            <person name="Nnadi N.E."/>
            <person name="Vos R."/>
            <person name="Hasami M.H."/>
            <person name="Devisetty U.K."/>
            <person name="Aguiy J.C."/>
        </authorList>
    </citation>
    <scope>NUCLEOTIDE SEQUENCE [LARGE SCALE GENOMIC DNA]</scope>
    <source>
        <strain evidence="1">JCA_2017</strain>
    </source>
</reference>
<organism evidence="1 2">
    <name type="scientific">Mucuna pruriens</name>
    <name type="common">Velvet bean</name>
    <name type="synonym">Dolichos pruriens</name>
    <dbReference type="NCBI Taxonomy" id="157652"/>
    <lineage>
        <taxon>Eukaryota</taxon>
        <taxon>Viridiplantae</taxon>
        <taxon>Streptophyta</taxon>
        <taxon>Embryophyta</taxon>
        <taxon>Tracheophyta</taxon>
        <taxon>Spermatophyta</taxon>
        <taxon>Magnoliopsida</taxon>
        <taxon>eudicotyledons</taxon>
        <taxon>Gunneridae</taxon>
        <taxon>Pentapetalae</taxon>
        <taxon>rosids</taxon>
        <taxon>fabids</taxon>
        <taxon>Fabales</taxon>
        <taxon>Fabaceae</taxon>
        <taxon>Papilionoideae</taxon>
        <taxon>50 kb inversion clade</taxon>
        <taxon>NPAAA clade</taxon>
        <taxon>indigoferoid/millettioid clade</taxon>
        <taxon>Phaseoleae</taxon>
        <taxon>Mucuna</taxon>
    </lineage>
</organism>
<dbReference type="AlphaFoldDB" id="A0A371IDX2"/>
<dbReference type="PANTHER" id="PTHR35046">
    <property type="entry name" value="ZINC KNUCKLE (CCHC-TYPE) FAMILY PROTEIN"/>
    <property type="match status" value="1"/>
</dbReference>
<sequence>MRAQIRESEEVTLAVFLYGMNRKIQDVVDLQHYRNLSELVHQAIKVEMQIRRRSASRNTYVGSNGWNDKEKEKTLFGHTEQHIELCWGCLPTGSSLLIVVKLRSRWDGPFVITNVFPYGVVELKDEHTNNTFQANGHQIKLFHEGLAPIIGDMGTISLMEPTPPYDTP</sequence>
<accession>A0A371IDX2</accession>
<name>A0A371IDX2_MUCPR</name>
<gene>
    <name evidence="1" type="ORF">CR513_01942</name>
</gene>
<keyword evidence="2" id="KW-1185">Reference proteome</keyword>